<name>A0A401X8K8_ACEPA</name>
<proteinExistence type="predicted"/>
<feature type="compositionally biased region" description="Low complexity" evidence="1">
    <location>
        <begin position="109"/>
        <end position="124"/>
    </location>
</feature>
<dbReference type="EMBL" id="BDEV01000149">
    <property type="protein sequence ID" value="GCD64083.1"/>
    <property type="molecule type" value="Genomic_DNA"/>
</dbReference>
<sequence length="131" mass="14737">MTLVIGFWILQTFRTHHKSAKDPKQRYISNSEIILKGLSDLSCGANYTKVKAIKDGQGKALSFEIEEAAKLDDTFASQARHHLVERDGSLCLDHVGNKGFVRVQHDPRGLPWRRGGRSPLPSSRRSQRITV</sequence>
<keyword evidence="3" id="KW-1185">Reference proteome</keyword>
<feature type="region of interest" description="Disordered" evidence="1">
    <location>
        <begin position="106"/>
        <end position="131"/>
    </location>
</feature>
<dbReference type="Proteomes" id="UP000287385">
    <property type="component" value="Unassembled WGS sequence"/>
</dbReference>
<gene>
    <name evidence="2" type="ORF">NBRC3278_3176</name>
</gene>
<organism evidence="2 3">
    <name type="scientific">Acetobacter pasteurianus NBRC 3278</name>
    <dbReference type="NCBI Taxonomy" id="1226660"/>
    <lineage>
        <taxon>Bacteria</taxon>
        <taxon>Pseudomonadati</taxon>
        <taxon>Pseudomonadota</taxon>
        <taxon>Alphaproteobacteria</taxon>
        <taxon>Acetobacterales</taxon>
        <taxon>Acetobacteraceae</taxon>
        <taxon>Acetobacter</taxon>
    </lineage>
</organism>
<comment type="caution">
    <text evidence="2">The sequence shown here is derived from an EMBL/GenBank/DDBJ whole genome shotgun (WGS) entry which is preliminary data.</text>
</comment>
<protein>
    <submittedName>
        <fullName evidence="2">Uncharacterized protein</fullName>
    </submittedName>
</protein>
<dbReference type="RefSeq" id="WP_124297878.1">
    <property type="nucleotide sequence ID" value="NZ_BDEV01000149.1"/>
</dbReference>
<evidence type="ECO:0000313" key="3">
    <source>
        <dbReference type="Proteomes" id="UP000287385"/>
    </source>
</evidence>
<evidence type="ECO:0000313" key="2">
    <source>
        <dbReference type="EMBL" id="GCD64083.1"/>
    </source>
</evidence>
<reference evidence="2 3" key="1">
    <citation type="submission" date="2016-06" db="EMBL/GenBank/DDBJ databases">
        <title>Acetobacter pasteurianus NBRC 3278 whole genome sequencing project.</title>
        <authorList>
            <person name="Matsutani M."/>
            <person name="Shiwa Y."/>
            <person name="Okamoto-Kainuma A."/>
            <person name="Ishikawa M."/>
            <person name="Koizumi Y."/>
            <person name="Yoshikawa H."/>
            <person name="Yakushi T."/>
            <person name="Matsushita K."/>
        </authorList>
    </citation>
    <scope>NUCLEOTIDE SEQUENCE [LARGE SCALE GENOMIC DNA]</scope>
    <source>
        <strain evidence="2 3">NBRC 3278</strain>
    </source>
</reference>
<accession>A0A401X8K8</accession>
<dbReference type="AlphaFoldDB" id="A0A401X8K8"/>
<evidence type="ECO:0000256" key="1">
    <source>
        <dbReference type="SAM" id="MobiDB-lite"/>
    </source>
</evidence>